<dbReference type="GO" id="GO:0008168">
    <property type="term" value="F:methyltransferase activity"/>
    <property type="evidence" value="ECO:0007669"/>
    <property type="project" value="UniProtKB-KW"/>
</dbReference>
<dbReference type="PANTHER" id="PTHR33990:SF4">
    <property type="entry name" value="PHNB-LIKE DOMAIN-CONTAINING PROTEIN"/>
    <property type="match status" value="1"/>
</dbReference>
<dbReference type="PANTHER" id="PTHR33990">
    <property type="entry name" value="PROTEIN YJDN-RELATED"/>
    <property type="match status" value="1"/>
</dbReference>
<name>A0A0E3LEX5_METMZ</name>
<keyword evidence="2" id="KW-0830">Ubiquinone</keyword>
<keyword evidence="2" id="KW-0489">Methyltransferase</keyword>
<dbReference type="PATRIC" id="fig|1434117.4.peg.984"/>
<dbReference type="SUPFAM" id="SSF54593">
    <property type="entry name" value="Glyoxalase/Bleomycin resistance protein/Dihydroxybiphenyl dioxygenase"/>
    <property type="match status" value="1"/>
</dbReference>
<dbReference type="InterPro" id="IPR009725">
    <property type="entry name" value="3_dmu_93_MTrfase"/>
</dbReference>
<gene>
    <name evidence="2" type="ORF">MSMAW_0790</name>
</gene>
<dbReference type="PIRSF" id="PIRSF021700">
    <property type="entry name" value="3_dmu_93_MTrfase"/>
    <property type="match status" value="1"/>
</dbReference>
<dbReference type="GeneID" id="24850428"/>
<dbReference type="CDD" id="cd06588">
    <property type="entry name" value="PhnB_like"/>
    <property type="match status" value="1"/>
</dbReference>
<proteinExistence type="predicted"/>
<dbReference type="EMBL" id="CP009509">
    <property type="protein sequence ID" value="AKB39781.1"/>
    <property type="molecule type" value="Genomic_DNA"/>
</dbReference>
<dbReference type="InterPro" id="IPR029068">
    <property type="entry name" value="Glyas_Bleomycin-R_OHBP_Dase"/>
</dbReference>
<reference evidence="2 3" key="1">
    <citation type="submission" date="2014-07" db="EMBL/GenBank/DDBJ databases">
        <title>Methanogenic archaea and the global carbon cycle.</title>
        <authorList>
            <person name="Henriksen J.R."/>
            <person name="Luke J."/>
            <person name="Reinhart S."/>
            <person name="Benedict M.N."/>
            <person name="Youngblut N.D."/>
            <person name="Metcalf M.E."/>
            <person name="Whitaker R.J."/>
            <person name="Metcalf W.W."/>
        </authorList>
    </citation>
    <scope>NUCLEOTIDE SEQUENCE [LARGE SCALE GENOMIC DNA]</scope>
    <source>
        <strain evidence="2 3">WWM610</strain>
    </source>
</reference>
<organism evidence="2 3">
    <name type="scientific">Methanosarcina mazei WWM610</name>
    <dbReference type="NCBI Taxonomy" id="1434117"/>
    <lineage>
        <taxon>Archaea</taxon>
        <taxon>Methanobacteriati</taxon>
        <taxon>Methanobacteriota</taxon>
        <taxon>Stenosarchaea group</taxon>
        <taxon>Methanomicrobia</taxon>
        <taxon>Methanosarcinales</taxon>
        <taxon>Methanosarcinaceae</taxon>
        <taxon>Methanosarcina</taxon>
    </lineage>
</organism>
<feature type="domain" description="PhnB-like" evidence="1">
    <location>
        <begin position="2"/>
        <end position="116"/>
    </location>
</feature>
<dbReference type="RefSeq" id="WP_011032454.1">
    <property type="nucleotide sequence ID" value="NZ_CP009509.1"/>
</dbReference>
<protein>
    <submittedName>
        <fullName evidence="2">3-demethylubiquinone-9 3-methyltransferase</fullName>
    </submittedName>
</protein>
<sequence>MQKITPFLWFDSQAEEAVNFYISIFKNSKILSTVRYGEAGPGPKGAVMSMTFQLEGQEFIALNGGPEFTFSPAISFFVNCETQEEIDELWEKLSLDGEKQGPAWVKDRYGISWQIVPTVLGELLSDPDTEKSRRVMEAMLQMDKIDIEKLKQAHKGQ</sequence>
<dbReference type="GO" id="GO:0032259">
    <property type="term" value="P:methylation"/>
    <property type="evidence" value="ECO:0007669"/>
    <property type="project" value="UniProtKB-KW"/>
</dbReference>
<keyword evidence="2" id="KW-0808">Transferase</keyword>
<dbReference type="Gene3D" id="3.10.180.10">
    <property type="entry name" value="2,3-Dihydroxybiphenyl 1,2-Dioxygenase, domain 1"/>
    <property type="match status" value="1"/>
</dbReference>
<dbReference type="Proteomes" id="UP000033058">
    <property type="component" value="Chromosome"/>
</dbReference>
<dbReference type="InterPro" id="IPR028973">
    <property type="entry name" value="PhnB-like"/>
</dbReference>
<evidence type="ECO:0000313" key="3">
    <source>
        <dbReference type="Proteomes" id="UP000033058"/>
    </source>
</evidence>
<dbReference type="AlphaFoldDB" id="A0A0E3LEX5"/>
<accession>A0A0E3LEX5</accession>
<dbReference type="HOGENOM" id="CLU_046006_22_1_2"/>
<evidence type="ECO:0000313" key="2">
    <source>
        <dbReference type="EMBL" id="AKB39781.1"/>
    </source>
</evidence>
<evidence type="ECO:0000259" key="1">
    <source>
        <dbReference type="Pfam" id="PF06983"/>
    </source>
</evidence>
<dbReference type="Pfam" id="PF06983">
    <property type="entry name" value="3-dmu-9_3-mt"/>
    <property type="match status" value="1"/>
</dbReference>